<dbReference type="RefSeq" id="WP_175166805.1">
    <property type="nucleotide sequence ID" value="NZ_CADIKW010000001.1"/>
</dbReference>
<keyword evidence="3" id="KW-1185">Reference proteome</keyword>
<dbReference type="AlphaFoldDB" id="A0A6S7C3I4"/>
<dbReference type="InterPro" id="IPR056724">
    <property type="entry name" value="DUF7822"/>
</dbReference>
<dbReference type="Pfam" id="PF25135">
    <property type="entry name" value="DUF7822"/>
    <property type="match status" value="1"/>
</dbReference>
<organism evidence="2 3">
    <name type="scientific">Achromobacter dolens</name>
    <dbReference type="NCBI Taxonomy" id="1287738"/>
    <lineage>
        <taxon>Bacteria</taxon>
        <taxon>Pseudomonadati</taxon>
        <taxon>Pseudomonadota</taxon>
        <taxon>Betaproteobacteria</taxon>
        <taxon>Burkholderiales</taxon>
        <taxon>Alcaligenaceae</taxon>
        <taxon>Achromobacter</taxon>
    </lineage>
</organism>
<protein>
    <recommendedName>
        <fullName evidence="1">DUF7822 domain-containing protein</fullName>
    </recommendedName>
</protein>
<accession>A0A6S7C3I4</accession>
<evidence type="ECO:0000259" key="1">
    <source>
        <dbReference type="Pfam" id="PF25135"/>
    </source>
</evidence>
<evidence type="ECO:0000313" key="2">
    <source>
        <dbReference type="EMBL" id="CAB3829751.1"/>
    </source>
</evidence>
<sequence>MANRSYLYSLSNRPTHFTDRPETISGLSEWPYAVPFMYRLLMSGDPQLCASLISDGLEDEEPDQRTRLPAISSTFEPGLARVKRFAEIVRTALATPAAAPTAAPATPAPATQEPASLLGKLKRLFSSDDAAPAGAAKPAARGRGPTSVTQLLEALDETLVFLEAHRNEYLLLETIELELMMESEEAALKANAEKEIARCRQAGAALDALPADPAEAGRQLLAATVERGEPPLDAFHGLRLDDGFDGSHTGNTDYVLGLAWSDVLYFALHNREEFETRQAQPDED</sequence>
<dbReference type="Proteomes" id="UP000494272">
    <property type="component" value="Unassembled WGS sequence"/>
</dbReference>
<name>A0A6S7C3I4_9BURK</name>
<reference evidence="2 3" key="1">
    <citation type="submission" date="2020-04" db="EMBL/GenBank/DDBJ databases">
        <authorList>
            <person name="De Canck E."/>
        </authorList>
    </citation>
    <scope>NUCLEOTIDE SEQUENCE [LARGE SCALE GENOMIC DNA]</scope>
    <source>
        <strain evidence="2 3">LMG 26841</strain>
    </source>
</reference>
<feature type="domain" description="DUF7822" evidence="1">
    <location>
        <begin position="13"/>
        <end position="104"/>
    </location>
</feature>
<dbReference type="EMBL" id="CADIKW010000001">
    <property type="protein sequence ID" value="CAB3829751.1"/>
    <property type="molecule type" value="Genomic_DNA"/>
</dbReference>
<dbReference type="GeneID" id="94354443"/>
<evidence type="ECO:0000313" key="3">
    <source>
        <dbReference type="Proteomes" id="UP000494272"/>
    </source>
</evidence>
<gene>
    <name evidence="2" type="ORF">LMG26841_00900</name>
</gene>
<proteinExistence type="predicted"/>